<feature type="transmembrane region" description="Helical" evidence="1">
    <location>
        <begin position="332"/>
        <end position="351"/>
    </location>
</feature>
<dbReference type="PATRIC" id="fig|1107311.5.peg.2848"/>
<keyword evidence="2" id="KW-0732">Signal</keyword>
<organism evidence="3 4">
    <name type="scientific">Flavobacterium enshiense DK69</name>
    <dbReference type="NCBI Taxonomy" id="1107311"/>
    <lineage>
        <taxon>Bacteria</taxon>
        <taxon>Pseudomonadati</taxon>
        <taxon>Bacteroidota</taxon>
        <taxon>Flavobacteriia</taxon>
        <taxon>Flavobacteriales</taxon>
        <taxon>Flavobacteriaceae</taxon>
        <taxon>Flavobacterium</taxon>
    </lineage>
</organism>
<sequence>MTNRKQYIFLFLLIATLGFAQQPVQTSVDSTKIKIGSQFNLTLKVKGTKETRVAFPESKNFGKLEVLESYPIDTIKKDASYEFIKKYGLTQFDSGRYVVPRIPVLIGNKQFLSDSAVIVVNNVVVDTLKQKMYDIKPIVEVKDSSSDFWWYLLAIVLLGGLGFLGYWLYKKYKNRPKEEEIIYASPIEKATSLLQSLEKKSLLEHGDVKSYYSEMTDITRTYIEETVHIPAMESTTEELLVSMKQATMKKKMGIRQETMETFEKILKNADLVKFAKSKPMDFEITEDRKNIEKIIFTIDKALPKEIEEDEVDSDYERQQEELKRKKIKKRNTIVGIASGCIALLVIGFVFLNGTSLFGSSTKELYDQDWITSEYGNPGVIIATPNVLLRKDADKELPKGTMALLKEMQMFEYGGYFDDYYITVSTSKFKQPMKDSETAPMLDKALEGGLKTLELRGAQDIIIKTEDFNTGNGLSGRKAYGTMNMLDPIKRKSEKVYYEYIAFGQEGGLQQILLAHKEGDEFGSKITSRILESVELRKAAQ</sequence>
<feature type="chain" id="PRO_5001992694" evidence="2">
    <location>
        <begin position="21"/>
        <end position="540"/>
    </location>
</feature>
<evidence type="ECO:0000256" key="1">
    <source>
        <dbReference type="SAM" id="Phobius"/>
    </source>
</evidence>
<keyword evidence="1" id="KW-0472">Membrane</keyword>
<reference evidence="4" key="1">
    <citation type="submission" date="2013-09" db="EMBL/GenBank/DDBJ databases">
        <authorList>
            <person name="Zeng Z."/>
            <person name="Chen C."/>
        </authorList>
    </citation>
    <scope>NUCLEOTIDE SEQUENCE [LARGE SCALE GENOMIC DNA]</scope>
    <source>
        <strain evidence="4">DK69</strain>
    </source>
</reference>
<evidence type="ECO:0000313" key="3">
    <source>
        <dbReference type="EMBL" id="KGO96236.1"/>
    </source>
</evidence>
<dbReference type="Proteomes" id="UP000030149">
    <property type="component" value="Unassembled WGS sequence"/>
</dbReference>
<dbReference type="STRING" id="1107311.Q767_08270"/>
<keyword evidence="1" id="KW-0812">Transmembrane</keyword>
<protein>
    <submittedName>
        <fullName evidence="3">Uncharacterized protein</fullName>
    </submittedName>
</protein>
<dbReference type="OrthoDB" id="9807384at2"/>
<keyword evidence="1" id="KW-1133">Transmembrane helix</keyword>
<reference evidence="3 4" key="2">
    <citation type="journal article" date="2015" name="Stand. Genomic Sci.">
        <title>High quality draft genomic sequence of Flavobacterium enshiense DK69(T) and comparison among Flavobacterium genomes.</title>
        <authorList>
            <person name="Zeng Z."/>
            <person name="Chen C."/>
            <person name="Du H."/>
            <person name="Wang G."/>
            <person name="Li M."/>
        </authorList>
    </citation>
    <scope>NUCLEOTIDE SEQUENCE [LARGE SCALE GENOMIC DNA]</scope>
    <source>
        <strain evidence="3 4">DK69</strain>
    </source>
</reference>
<gene>
    <name evidence="3" type="ORF">Q767_08270</name>
</gene>
<dbReference type="EMBL" id="JRLZ01000005">
    <property type="protein sequence ID" value="KGO96236.1"/>
    <property type="molecule type" value="Genomic_DNA"/>
</dbReference>
<proteinExistence type="predicted"/>
<evidence type="ECO:0000313" key="4">
    <source>
        <dbReference type="Proteomes" id="UP000030149"/>
    </source>
</evidence>
<accession>A0A0A2MXC3</accession>
<dbReference type="RefSeq" id="WP_035630312.1">
    <property type="nucleotide sequence ID" value="NZ_AVCS01000007.1"/>
</dbReference>
<feature type="transmembrane region" description="Helical" evidence="1">
    <location>
        <begin position="148"/>
        <end position="169"/>
    </location>
</feature>
<dbReference type="AlphaFoldDB" id="A0A0A2MXC3"/>
<name>A0A0A2MXC3_9FLAO</name>
<keyword evidence="4" id="KW-1185">Reference proteome</keyword>
<evidence type="ECO:0000256" key="2">
    <source>
        <dbReference type="SAM" id="SignalP"/>
    </source>
</evidence>
<dbReference type="eggNOG" id="COG3088">
    <property type="taxonomic scope" value="Bacteria"/>
</dbReference>
<comment type="caution">
    <text evidence="3">The sequence shown here is derived from an EMBL/GenBank/DDBJ whole genome shotgun (WGS) entry which is preliminary data.</text>
</comment>
<feature type="signal peptide" evidence="2">
    <location>
        <begin position="1"/>
        <end position="20"/>
    </location>
</feature>